<feature type="signal peptide" evidence="3">
    <location>
        <begin position="1"/>
        <end position="19"/>
    </location>
</feature>
<dbReference type="GeneID" id="19962279"/>
<dbReference type="Gene3D" id="2.60.40.790">
    <property type="match status" value="1"/>
</dbReference>
<organism evidence="5 7">
    <name type="scientific">Plasmodium vinckei vinckei</name>
    <dbReference type="NCBI Taxonomy" id="54757"/>
    <lineage>
        <taxon>Eukaryota</taxon>
        <taxon>Sar</taxon>
        <taxon>Alveolata</taxon>
        <taxon>Apicomplexa</taxon>
        <taxon>Aconoidasida</taxon>
        <taxon>Haemosporida</taxon>
        <taxon>Plasmodiidae</taxon>
        <taxon>Plasmodium</taxon>
        <taxon>Plasmodium (Vinckeia)</taxon>
    </lineage>
</organism>
<feature type="region of interest" description="Disordered" evidence="2">
    <location>
        <begin position="233"/>
        <end position="282"/>
    </location>
</feature>
<dbReference type="VEuPathDB" id="PlasmoDB:PVVCY_0401280"/>
<evidence type="ECO:0000259" key="4">
    <source>
        <dbReference type="PROSITE" id="PS51203"/>
    </source>
</evidence>
<dbReference type="InterPro" id="IPR007052">
    <property type="entry name" value="CS_dom"/>
</dbReference>
<comment type="similarity">
    <text evidence="1">Belongs to the p23/wos2 family.</text>
</comment>
<dbReference type="EMBL" id="KL446953">
    <property type="protein sequence ID" value="KEG01040.1"/>
    <property type="molecule type" value="Genomic_DNA"/>
</dbReference>
<proteinExistence type="inferred from homology"/>
<evidence type="ECO:0000313" key="8">
    <source>
        <dbReference type="Proteomes" id="UP000290582"/>
    </source>
</evidence>
<gene>
    <name evidence="6" type="ORF">PVVCY_0401280</name>
    <name evidence="5" type="ORF">YYE_04073</name>
</gene>
<dbReference type="PANTHER" id="PTHR22932:SF1">
    <property type="entry name" value="CO-CHAPERONE PROTEIN DAF-41"/>
    <property type="match status" value="1"/>
</dbReference>
<dbReference type="InterPro" id="IPR008978">
    <property type="entry name" value="HSP20-like_chaperone"/>
</dbReference>
<name>A0A081IBI2_PLAVN</name>
<sequence>MFFFCIFTIYVLLFKNVLSKLNFQNEQLAIDFFESHKGHTVTKEEIVDGIEKSWFEVTSYLINESIKQGNDFSNDIKIAVNEMKQKLDKLLTASYSIKKIDTINASFQWAQSPEYIFLNIKFSHRWSSPGALKVKDEQIVSEKNKFFFSAYSNDPNTVKKKYVVDIDLLHDIINSETKYNFASVGKVVITLKKKEKKIWNRLLLSKEKNPNLQVWWDMKEKYNESVLEFLKEEEQKRKNEKTEKGNENDDENGEDYLLYDQSEIEDDGQNTKTEKDMINEDL</sequence>
<dbReference type="PANTHER" id="PTHR22932">
    <property type="entry name" value="TELOMERASE-BINDING PROTEIN P23 HSP90 CO-CHAPERONE"/>
    <property type="match status" value="1"/>
</dbReference>
<dbReference type="EMBL" id="LR215060">
    <property type="protein sequence ID" value="VEV55030.1"/>
    <property type="molecule type" value="Genomic_DNA"/>
</dbReference>
<dbReference type="InterPro" id="IPR045250">
    <property type="entry name" value="p23-like"/>
</dbReference>
<dbReference type="GO" id="GO:0005829">
    <property type="term" value="C:cytosol"/>
    <property type="evidence" value="ECO:0007669"/>
    <property type="project" value="TreeGrafter"/>
</dbReference>
<feature type="domain" description="CS" evidence="4">
    <location>
        <begin position="102"/>
        <end position="203"/>
    </location>
</feature>
<dbReference type="GO" id="GO:0051131">
    <property type="term" value="P:chaperone-mediated protein complex assembly"/>
    <property type="evidence" value="ECO:0007669"/>
    <property type="project" value="TreeGrafter"/>
</dbReference>
<dbReference type="GO" id="GO:0051879">
    <property type="term" value="F:Hsp90 protein binding"/>
    <property type="evidence" value="ECO:0007669"/>
    <property type="project" value="InterPro"/>
</dbReference>
<reference evidence="5 7" key="1">
    <citation type="submission" date="2013-02" db="EMBL/GenBank/DDBJ databases">
        <title>The Genome Sequence of Plasmodium vinckei vinckei.</title>
        <authorList>
            <consortium name="The Broad Institute Genome Sequencing Platform"/>
            <consortium name="The Broad Institute Genome Sequencing Center for Infectious Disease"/>
            <person name="Neafsey D."/>
            <person name="Cheeseman I."/>
            <person name="Volkman S."/>
            <person name="Adams J."/>
            <person name="Walker B."/>
            <person name="Young S.K."/>
            <person name="Zeng Q."/>
            <person name="Gargeya S."/>
            <person name="Fitzgerald M."/>
            <person name="Haas B."/>
            <person name="Abouelleil A."/>
            <person name="Alvarado L."/>
            <person name="Arachchi H.M."/>
            <person name="Berlin A.M."/>
            <person name="Chapman S.B."/>
            <person name="Dewar J."/>
            <person name="Goldberg J."/>
            <person name="Griggs A."/>
            <person name="Gujja S."/>
            <person name="Hansen M."/>
            <person name="Howarth C."/>
            <person name="Imamovic A."/>
            <person name="Larimer J."/>
            <person name="McCowan C."/>
            <person name="Murphy C."/>
            <person name="Neiman D."/>
            <person name="Pearson M."/>
            <person name="Priest M."/>
            <person name="Roberts A."/>
            <person name="Saif S."/>
            <person name="Shea T."/>
            <person name="Sisk P."/>
            <person name="Sykes S."/>
            <person name="Wortman J."/>
            <person name="Nusbaum C."/>
            <person name="Birren B."/>
        </authorList>
    </citation>
    <scope>NUCLEOTIDE SEQUENCE [LARGE SCALE GENOMIC DNA]</scope>
    <source>
        <strain evidence="5">Vinckei</strain>
        <strain evidence="7">vinckei</strain>
    </source>
</reference>
<dbReference type="GO" id="GO:0006457">
    <property type="term" value="P:protein folding"/>
    <property type="evidence" value="ECO:0007669"/>
    <property type="project" value="TreeGrafter"/>
</dbReference>
<dbReference type="AlphaFoldDB" id="A0A081IBI2"/>
<evidence type="ECO:0000256" key="2">
    <source>
        <dbReference type="SAM" id="MobiDB-lite"/>
    </source>
</evidence>
<accession>A0A081IBI2</accession>
<evidence type="ECO:0000256" key="3">
    <source>
        <dbReference type="SAM" id="SignalP"/>
    </source>
</evidence>
<evidence type="ECO:0000313" key="6">
    <source>
        <dbReference type="EMBL" id="VEV55030.1"/>
    </source>
</evidence>
<feature type="compositionally biased region" description="Basic and acidic residues" evidence="2">
    <location>
        <begin position="272"/>
        <end position="282"/>
    </location>
</feature>
<dbReference type="GO" id="GO:0005634">
    <property type="term" value="C:nucleus"/>
    <property type="evidence" value="ECO:0007669"/>
    <property type="project" value="TreeGrafter"/>
</dbReference>
<reference evidence="6 8" key="2">
    <citation type="submission" date="2019-01" db="EMBL/GenBank/DDBJ databases">
        <authorList>
            <person name="Ramaprasad A."/>
        </authorList>
    </citation>
    <scope>NUCLEOTIDE SEQUENCE [LARGE SCALE GENOMIC DNA]</scope>
</reference>
<evidence type="ECO:0000313" key="5">
    <source>
        <dbReference type="EMBL" id="KEG01040.1"/>
    </source>
</evidence>
<dbReference type="Proteomes" id="UP000290582">
    <property type="component" value="Chromosome PVVCY_04"/>
</dbReference>
<keyword evidence="3" id="KW-0732">Signal</keyword>
<protein>
    <submittedName>
        <fullName evidence="6">Co-chaperone p23, putative</fullName>
    </submittedName>
</protein>
<dbReference type="SUPFAM" id="SSF49764">
    <property type="entry name" value="HSP20-like chaperones"/>
    <property type="match status" value="1"/>
</dbReference>
<feature type="chain" id="PRO_5033213882" evidence="3">
    <location>
        <begin position="20"/>
        <end position="282"/>
    </location>
</feature>
<feature type="compositionally biased region" description="Basic and acidic residues" evidence="2">
    <location>
        <begin position="233"/>
        <end position="247"/>
    </location>
</feature>
<dbReference type="OrthoDB" id="1564555at2759"/>
<dbReference type="PROSITE" id="PS51203">
    <property type="entry name" value="CS"/>
    <property type="match status" value="1"/>
</dbReference>
<dbReference type="GO" id="GO:0051087">
    <property type="term" value="F:protein-folding chaperone binding"/>
    <property type="evidence" value="ECO:0007669"/>
    <property type="project" value="TreeGrafter"/>
</dbReference>
<evidence type="ECO:0000256" key="1">
    <source>
        <dbReference type="ARBA" id="ARBA00025733"/>
    </source>
</evidence>
<dbReference type="RefSeq" id="XP_008625938.1">
    <property type="nucleotide sequence ID" value="XM_008627716.1"/>
</dbReference>
<dbReference type="KEGG" id="pvv:PVVCY_0401280"/>
<dbReference type="Proteomes" id="UP000030681">
    <property type="component" value="Unassembled WGS sequence"/>
</dbReference>
<evidence type="ECO:0000313" key="7">
    <source>
        <dbReference type="Proteomes" id="UP000030681"/>
    </source>
</evidence>